<reference evidence="2" key="1">
    <citation type="submission" date="2023-04" db="EMBL/GenBank/DDBJ databases">
        <title>Completed genome of Mycoplasma lagogenitalium type strain 12MS.</title>
        <authorList>
            <person name="Spergser J."/>
        </authorList>
    </citation>
    <scope>NUCLEOTIDE SEQUENCE</scope>
    <source>
        <strain evidence="2">12MS</strain>
    </source>
</reference>
<sequence length="313" mass="37727">MFKKYLKSFFENNELKVEQYHLINFSKIKFTKWIYLPIFGSFIFCFIFWNFFLVKIKENKKIAFKINQIVISILMPTFIIFIFFILFITITFLISLNQIIILSVSIVLLLLNLLAYLMYLLFLKEMKLINKKYKSNLEFNYQDEEIKIIINRIKNKKSSKISIDFFDKNADKYNEVDENIDFFNDNKGFILIQQIVTVFWIFNYSVFCSLLIQKTKDFLSNKIVKKIDAILLINTIITWMIWILFLFFLVIINVESLNFLENYTYKYNLQSFNALYIALFFVFFALFSILRGLVIKKVVFKIVYENLNMNDKM</sequence>
<gene>
    <name evidence="2" type="ORF">QEG99_00035</name>
</gene>
<keyword evidence="1" id="KW-0812">Transmembrane</keyword>
<keyword evidence="3" id="KW-1185">Reference proteome</keyword>
<accession>A0ABY8LTU4</accession>
<organism evidence="2 3">
    <name type="scientific">Mesomycoplasma lagogenitalium</name>
    <dbReference type="NCBI Taxonomy" id="171286"/>
    <lineage>
        <taxon>Bacteria</taxon>
        <taxon>Bacillati</taxon>
        <taxon>Mycoplasmatota</taxon>
        <taxon>Mycoplasmoidales</taxon>
        <taxon>Metamycoplasmataceae</taxon>
        <taxon>Mesomycoplasma</taxon>
    </lineage>
</organism>
<protein>
    <submittedName>
        <fullName evidence="2">Uncharacterized protein</fullName>
    </submittedName>
</protein>
<feature type="transmembrane region" description="Helical" evidence="1">
    <location>
        <begin position="66"/>
        <end position="94"/>
    </location>
</feature>
<dbReference type="EMBL" id="CP122979">
    <property type="protein sequence ID" value="WGI36665.1"/>
    <property type="molecule type" value="Genomic_DNA"/>
</dbReference>
<evidence type="ECO:0000313" key="3">
    <source>
        <dbReference type="Proteomes" id="UP001179842"/>
    </source>
</evidence>
<evidence type="ECO:0000256" key="1">
    <source>
        <dbReference type="SAM" id="Phobius"/>
    </source>
</evidence>
<proteinExistence type="predicted"/>
<feature type="transmembrane region" description="Helical" evidence="1">
    <location>
        <begin position="229"/>
        <end position="254"/>
    </location>
</feature>
<keyword evidence="1" id="KW-0472">Membrane</keyword>
<feature type="transmembrane region" description="Helical" evidence="1">
    <location>
        <begin position="34"/>
        <end position="54"/>
    </location>
</feature>
<feature type="transmembrane region" description="Helical" evidence="1">
    <location>
        <begin position="100"/>
        <end position="122"/>
    </location>
</feature>
<name>A0ABY8LTU4_9BACT</name>
<evidence type="ECO:0000313" key="2">
    <source>
        <dbReference type="EMBL" id="WGI36665.1"/>
    </source>
</evidence>
<dbReference type="RefSeq" id="WP_280101966.1">
    <property type="nucleotide sequence ID" value="NZ_CP122979.1"/>
</dbReference>
<feature type="transmembrane region" description="Helical" evidence="1">
    <location>
        <begin position="274"/>
        <end position="294"/>
    </location>
</feature>
<dbReference type="Proteomes" id="UP001179842">
    <property type="component" value="Chromosome"/>
</dbReference>
<keyword evidence="1" id="KW-1133">Transmembrane helix</keyword>